<protein>
    <submittedName>
        <fullName evidence="2">Uncharacterized protein</fullName>
    </submittedName>
</protein>
<organism evidence="2 3">
    <name type="scientific">Paratrimastix pyriformis</name>
    <dbReference type="NCBI Taxonomy" id="342808"/>
    <lineage>
        <taxon>Eukaryota</taxon>
        <taxon>Metamonada</taxon>
        <taxon>Preaxostyla</taxon>
        <taxon>Paratrimastigidae</taxon>
        <taxon>Paratrimastix</taxon>
    </lineage>
</organism>
<evidence type="ECO:0000256" key="1">
    <source>
        <dbReference type="SAM" id="Phobius"/>
    </source>
</evidence>
<keyword evidence="1" id="KW-1133">Transmembrane helix</keyword>
<comment type="caution">
    <text evidence="2">The sequence shown here is derived from an EMBL/GenBank/DDBJ whole genome shotgun (WGS) entry which is preliminary data.</text>
</comment>
<evidence type="ECO:0000313" key="2">
    <source>
        <dbReference type="EMBL" id="KAJ4452641.1"/>
    </source>
</evidence>
<name>A0ABQ8U4D7_9EUKA</name>
<gene>
    <name evidence="2" type="ORF">PAPYR_13134</name>
</gene>
<feature type="transmembrane region" description="Helical" evidence="1">
    <location>
        <begin position="171"/>
        <end position="193"/>
    </location>
</feature>
<dbReference type="EMBL" id="JAPMOS010000426">
    <property type="protein sequence ID" value="KAJ4452641.1"/>
    <property type="molecule type" value="Genomic_DNA"/>
</dbReference>
<dbReference type="Proteomes" id="UP001141327">
    <property type="component" value="Unassembled WGS sequence"/>
</dbReference>
<evidence type="ECO:0000313" key="3">
    <source>
        <dbReference type="Proteomes" id="UP001141327"/>
    </source>
</evidence>
<keyword evidence="3" id="KW-1185">Reference proteome</keyword>
<keyword evidence="1" id="KW-0472">Membrane</keyword>
<accession>A0ABQ8U4D7</accession>
<sequence>MHSTRLITSPLRAVQDGLPVSVSRGLLLNTDTTVGTPTHLTVGSDGLAITGDDSDSIWTGSVVLLTFLHTAARSYVSNDYLTTVDTSPLCMTALDHAVGTTLSPDFAATLTGTQLALAVSLSYRGITINTSISARTSSGSQSTNYSVHLLGLMPCATAAISIDNRATSIQFVGSLAMLHVVPFMWVIVPGFLWTL</sequence>
<reference evidence="2" key="1">
    <citation type="journal article" date="2022" name="bioRxiv">
        <title>Genomics of Preaxostyla Flagellates Illuminates Evolutionary Transitions and the Path Towards Mitochondrial Loss.</title>
        <authorList>
            <person name="Novak L.V.F."/>
            <person name="Treitli S.C."/>
            <person name="Pyrih J."/>
            <person name="Halakuc P."/>
            <person name="Pipaliya S.V."/>
            <person name="Vacek V."/>
            <person name="Brzon O."/>
            <person name="Soukal P."/>
            <person name="Eme L."/>
            <person name="Dacks J.B."/>
            <person name="Karnkowska A."/>
            <person name="Elias M."/>
            <person name="Hampl V."/>
        </authorList>
    </citation>
    <scope>NUCLEOTIDE SEQUENCE</scope>
    <source>
        <strain evidence="2">RCP-MX</strain>
    </source>
</reference>
<keyword evidence="1" id="KW-0812">Transmembrane</keyword>
<proteinExistence type="predicted"/>